<proteinExistence type="predicted"/>
<accession>A0ACC2RKE0</accession>
<keyword evidence="2" id="KW-1185">Reference proteome</keyword>
<reference evidence="1" key="1">
    <citation type="submission" date="2022-04" db="EMBL/GenBank/DDBJ databases">
        <title>Genome of the entomopathogenic fungus Entomophthora muscae.</title>
        <authorList>
            <person name="Elya C."/>
            <person name="Lovett B.R."/>
            <person name="Lee E."/>
            <person name="Macias A.M."/>
            <person name="Hajek A.E."/>
            <person name="De Bivort B.L."/>
            <person name="Kasson M.T."/>
            <person name="De Fine Licht H.H."/>
            <person name="Stajich J.E."/>
        </authorList>
    </citation>
    <scope>NUCLEOTIDE SEQUENCE</scope>
    <source>
        <strain evidence="1">Berkeley</strain>
    </source>
</reference>
<dbReference type="Proteomes" id="UP001165960">
    <property type="component" value="Unassembled WGS sequence"/>
</dbReference>
<name>A0ACC2RKE0_9FUNG</name>
<evidence type="ECO:0000313" key="2">
    <source>
        <dbReference type="Proteomes" id="UP001165960"/>
    </source>
</evidence>
<sequence length="238" mass="27103">MLQMNSLKAIRLTGLNSRTRFLPSQCQNRNIHKQHYLDTHKLLTKLEGKGFTQGQCTCIMRAITSLLNEKAFNAKTGLLSNSELEKGTYLFKAALSELRTEVQILRRNDQAALTSEMDHIRKGIDLFTQSLPTEVNQLKVELQMELNTHHHELSFLIKSNDMATQDMVNKYYLEISDLKAQIEAMKWESIRQGILMVFASALALTSITLIFKAKEYFFPVQLSSLATTTTDSENIVLT</sequence>
<evidence type="ECO:0000313" key="1">
    <source>
        <dbReference type="EMBL" id="KAJ9050568.1"/>
    </source>
</evidence>
<protein>
    <submittedName>
        <fullName evidence="1">Uncharacterized protein</fullName>
    </submittedName>
</protein>
<gene>
    <name evidence="1" type="ORF">DSO57_1013369</name>
</gene>
<dbReference type="EMBL" id="QTSX02007149">
    <property type="protein sequence ID" value="KAJ9050568.1"/>
    <property type="molecule type" value="Genomic_DNA"/>
</dbReference>
<organism evidence="1 2">
    <name type="scientific">Entomophthora muscae</name>
    <dbReference type="NCBI Taxonomy" id="34485"/>
    <lineage>
        <taxon>Eukaryota</taxon>
        <taxon>Fungi</taxon>
        <taxon>Fungi incertae sedis</taxon>
        <taxon>Zoopagomycota</taxon>
        <taxon>Entomophthoromycotina</taxon>
        <taxon>Entomophthoromycetes</taxon>
        <taxon>Entomophthorales</taxon>
        <taxon>Entomophthoraceae</taxon>
        <taxon>Entomophthora</taxon>
    </lineage>
</organism>
<comment type="caution">
    <text evidence="1">The sequence shown here is derived from an EMBL/GenBank/DDBJ whole genome shotgun (WGS) entry which is preliminary data.</text>
</comment>